<dbReference type="SMART" id="SM00220">
    <property type="entry name" value="S_TKc"/>
    <property type="match status" value="1"/>
</dbReference>
<dbReference type="PANTHER" id="PTHR48016">
    <property type="entry name" value="MAP KINASE KINASE KINASE SSK2-RELATED-RELATED"/>
    <property type="match status" value="1"/>
</dbReference>
<dbReference type="PANTHER" id="PTHR48016:SF32">
    <property type="entry name" value="MITOGEN-ACTIVATED PROTEIN KINASE KINASE KINASE 4"/>
    <property type="match status" value="1"/>
</dbReference>
<keyword evidence="6 7" id="KW-0067">ATP-binding</keyword>
<dbReference type="GO" id="GO:0005524">
    <property type="term" value="F:ATP binding"/>
    <property type="evidence" value="ECO:0007669"/>
    <property type="project" value="UniProtKB-UniRule"/>
</dbReference>
<evidence type="ECO:0000256" key="5">
    <source>
        <dbReference type="ARBA" id="ARBA00022777"/>
    </source>
</evidence>
<dbReference type="SUPFAM" id="SSF56112">
    <property type="entry name" value="Protein kinase-like (PK-like)"/>
    <property type="match status" value="1"/>
</dbReference>
<keyword evidence="2 8" id="KW-0723">Serine/threonine-protein kinase</keyword>
<comment type="similarity">
    <text evidence="1">Belongs to the protein kinase superfamily. STE Ser/Thr protein kinase family. MAP kinase kinase kinase subfamily.</text>
</comment>
<dbReference type="GO" id="GO:0004674">
    <property type="term" value="F:protein serine/threonine kinase activity"/>
    <property type="evidence" value="ECO:0007669"/>
    <property type="project" value="UniProtKB-KW"/>
</dbReference>
<dbReference type="InterPro" id="IPR008271">
    <property type="entry name" value="Ser/Thr_kinase_AS"/>
</dbReference>
<proteinExistence type="inferred from homology"/>
<evidence type="ECO:0000256" key="1">
    <source>
        <dbReference type="ARBA" id="ARBA00006529"/>
    </source>
</evidence>
<dbReference type="InterPro" id="IPR017441">
    <property type="entry name" value="Protein_kinase_ATP_BS"/>
</dbReference>
<feature type="domain" description="Protein kinase" evidence="9">
    <location>
        <begin position="46"/>
        <end position="183"/>
    </location>
</feature>
<protein>
    <submittedName>
        <fullName evidence="10">Kinase-like domain-containing protein</fullName>
    </submittedName>
</protein>
<keyword evidence="11" id="KW-1185">Reference proteome</keyword>
<dbReference type="InterPro" id="IPR011009">
    <property type="entry name" value="Kinase-like_dom_sf"/>
</dbReference>
<dbReference type="AlphaFoldDB" id="A0A4P9WG05"/>
<evidence type="ECO:0000256" key="2">
    <source>
        <dbReference type="ARBA" id="ARBA00022527"/>
    </source>
</evidence>
<organism evidence="10 11">
    <name type="scientific">Blyttiomyces helicus</name>
    <dbReference type="NCBI Taxonomy" id="388810"/>
    <lineage>
        <taxon>Eukaryota</taxon>
        <taxon>Fungi</taxon>
        <taxon>Fungi incertae sedis</taxon>
        <taxon>Chytridiomycota</taxon>
        <taxon>Chytridiomycota incertae sedis</taxon>
        <taxon>Chytridiomycetes</taxon>
        <taxon>Chytridiomycetes incertae sedis</taxon>
        <taxon>Blyttiomyces</taxon>
    </lineage>
</organism>
<evidence type="ECO:0000256" key="7">
    <source>
        <dbReference type="PROSITE-ProRule" id="PRU10141"/>
    </source>
</evidence>
<accession>A0A4P9WG05</accession>
<sequence length="183" mass="20687">IQEIEAKLDESNRTMRIAGKIMDDNNMVDRYLSAISSSSCSLALRWQQGKFLGGGAFGSVWIAIDLDAGDILAVKEIRYHNTLESVARAVRDEVTVLQLLQHPNIITYFGVEVRRDRLCIFMEYCPHSMDKLLKKGRITDEFIVQVFAKQMLSGLEYLHGKGIAHRDVKPGNILIDTEGYIKV</sequence>
<dbReference type="Gene3D" id="1.10.510.10">
    <property type="entry name" value="Transferase(Phosphotransferase) domain 1"/>
    <property type="match status" value="1"/>
</dbReference>
<evidence type="ECO:0000256" key="3">
    <source>
        <dbReference type="ARBA" id="ARBA00022679"/>
    </source>
</evidence>
<evidence type="ECO:0000256" key="8">
    <source>
        <dbReference type="RuleBase" id="RU000304"/>
    </source>
</evidence>
<keyword evidence="5 10" id="KW-0418">Kinase</keyword>
<reference evidence="11" key="1">
    <citation type="journal article" date="2018" name="Nat. Microbiol.">
        <title>Leveraging single-cell genomics to expand the fungal tree of life.</title>
        <authorList>
            <person name="Ahrendt S.R."/>
            <person name="Quandt C.A."/>
            <person name="Ciobanu D."/>
            <person name="Clum A."/>
            <person name="Salamov A."/>
            <person name="Andreopoulos B."/>
            <person name="Cheng J.F."/>
            <person name="Woyke T."/>
            <person name="Pelin A."/>
            <person name="Henrissat B."/>
            <person name="Reynolds N.K."/>
            <person name="Benny G.L."/>
            <person name="Smith M.E."/>
            <person name="James T.Y."/>
            <person name="Grigoriev I.V."/>
        </authorList>
    </citation>
    <scope>NUCLEOTIDE SEQUENCE [LARGE SCALE GENOMIC DNA]</scope>
</reference>
<feature type="binding site" evidence="7">
    <location>
        <position position="75"/>
    </location>
    <ligand>
        <name>ATP</name>
        <dbReference type="ChEBI" id="CHEBI:30616"/>
    </ligand>
</feature>
<evidence type="ECO:0000313" key="11">
    <source>
        <dbReference type="Proteomes" id="UP000269721"/>
    </source>
</evidence>
<dbReference type="EMBL" id="KZ994930">
    <property type="protein sequence ID" value="RKO91731.1"/>
    <property type="molecule type" value="Genomic_DNA"/>
</dbReference>
<dbReference type="InterPro" id="IPR050538">
    <property type="entry name" value="MAP_kinase_kinase_kinase"/>
</dbReference>
<dbReference type="OrthoDB" id="266718at2759"/>
<dbReference type="Pfam" id="PF00069">
    <property type="entry name" value="Pkinase"/>
    <property type="match status" value="1"/>
</dbReference>
<dbReference type="InterPro" id="IPR000719">
    <property type="entry name" value="Prot_kinase_dom"/>
</dbReference>
<dbReference type="PROSITE" id="PS50011">
    <property type="entry name" value="PROTEIN_KINASE_DOM"/>
    <property type="match status" value="1"/>
</dbReference>
<dbReference type="GO" id="GO:0038066">
    <property type="term" value="P:p38MAPK cascade"/>
    <property type="evidence" value="ECO:0007669"/>
    <property type="project" value="TreeGrafter"/>
</dbReference>
<dbReference type="Proteomes" id="UP000269721">
    <property type="component" value="Unassembled WGS sequence"/>
</dbReference>
<dbReference type="PROSITE" id="PS00108">
    <property type="entry name" value="PROTEIN_KINASE_ST"/>
    <property type="match status" value="1"/>
</dbReference>
<keyword evidence="3" id="KW-0808">Transferase</keyword>
<evidence type="ECO:0000259" key="9">
    <source>
        <dbReference type="PROSITE" id="PS50011"/>
    </source>
</evidence>
<gene>
    <name evidence="10" type="ORF">BDK51DRAFT_7667</name>
</gene>
<keyword evidence="4 7" id="KW-0547">Nucleotide-binding</keyword>
<name>A0A4P9WG05_9FUNG</name>
<evidence type="ECO:0000256" key="6">
    <source>
        <dbReference type="ARBA" id="ARBA00022840"/>
    </source>
</evidence>
<feature type="non-terminal residue" evidence="10">
    <location>
        <position position="1"/>
    </location>
</feature>
<feature type="non-terminal residue" evidence="10">
    <location>
        <position position="183"/>
    </location>
</feature>
<dbReference type="PROSITE" id="PS00107">
    <property type="entry name" value="PROTEIN_KINASE_ATP"/>
    <property type="match status" value="1"/>
</dbReference>
<evidence type="ECO:0000313" key="10">
    <source>
        <dbReference type="EMBL" id="RKO91731.1"/>
    </source>
</evidence>
<evidence type="ECO:0000256" key="4">
    <source>
        <dbReference type="ARBA" id="ARBA00022741"/>
    </source>
</evidence>